<evidence type="ECO:0000256" key="1">
    <source>
        <dbReference type="SAM" id="MobiDB-lite"/>
    </source>
</evidence>
<feature type="compositionally biased region" description="Pro residues" evidence="1">
    <location>
        <begin position="27"/>
        <end position="36"/>
    </location>
</feature>
<name>A0A7I7WMN0_MYCGU</name>
<proteinExistence type="predicted"/>
<evidence type="ECO:0000256" key="2">
    <source>
        <dbReference type="SAM" id="SignalP"/>
    </source>
</evidence>
<protein>
    <submittedName>
        <fullName evidence="3">Uncharacterized protein</fullName>
    </submittedName>
</protein>
<dbReference type="KEGG" id="mgad:MGAD_32610"/>
<evidence type="ECO:0000313" key="4">
    <source>
        <dbReference type="Proteomes" id="UP000466187"/>
    </source>
</evidence>
<evidence type="ECO:0000313" key="3">
    <source>
        <dbReference type="EMBL" id="BBZ18926.1"/>
    </source>
</evidence>
<gene>
    <name evidence="3" type="ORF">MGAD_32610</name>
</gene>
<feature type="signal peptide" evidence="2">
    <location>
        <begin position="1"/>
        <end position="25"/>
    </location>
</feature>
<accession>A0A7I7WMN0</accession>
<keyword evidence="2" id="KW-0732">Signal</keyword>
<sequence>MRWLFAVVAGMLIGISAIATSPANAQPVPPPPPPTQPGSSSTEEPADMVLDAIEQDVAASTTPAPQT</sequence>
<feature type="chain" id="PRO_5029888580" evidence="2">
    <location>
        <begin position="26"/>
        <end position="67"/>
    </location>
</feature>
<dbReference type="AlphaFoldDB" id="A0A7I7WMN0"/>
<organism evidence="3 4">
    <name type="scientific">Mycolicibacterium gadium</name>
    <name type="common">Mycobacterium gadium</name>
    <dbReference type="NCBI Taxonomy" id="1794"/>
    <lineage>
        <taxon>Bacteria</taxon>
        <taxon>Bacillati</taxon>
        <taxon>Actinomycetota</taxon>
        <taxon>Actinomycetes</taxon>
        <taxon>Mycobacteriales</taxon>
        <taxon>Mycobacteriaceae</taxon>
        <taxon>Mycolicibacterium</taxon>
    </lineage>
</organism>
<reference evidence="3 4" key="1">
    <citation type="journal article" date="2019" name="Emerg. Microbes Infect.">
        <title>Comprehensive subspecies identification of 175 nontuberculous mycobacteria species based on 7547 genomic profiles.</title>
        <authorList>
            <person name="Matsumoto Y."/>
            <person name="Kinjo T."/>
            <person name="Motooka D."/>
            <person name="Nabeya D."/>
            <person name="Jung N."/>
            <person name="Uechi K."/>
            <person name="Horii T."/>
            <person name="Iida T."/>
            <person name="Fujita J."/>
            <person name="Nakamura S."/>
        </authorList>
    </citation>
    <scope>NUCLEOTIDE SEQUENCE [LARGE SCALE GENOMIC DNA]</scope>
    <source>
        <strain evidence="3 4">JCM 12688</strain>
    </source>
</reference>
<dbReference type="Proteomes" id="UP000466187">
    <property type="component" value="Chromosome"/>
</dbReference>
<dbReference type="EMBL" id="AP022608">
    <property type="protein sequence ID" value="BBZ18926.1"/>
    <property type="molecule type" value="Genomic_DNA"/>
</dbReference>
<dbReference type="RefSeq" id="WP_163687486.1">
    <property type="nucleotide sequence ID" value="NZ_AP022608.1"/>
</dbReference>
<feature type="region of interest" description="Disordered" evidence="1">
    <location>
        <begin position="21"/>
        <end position="67"/>
    </location>
</feature>
<feature type="compositionally biased region" description="Polar residues" evidence="1">
    <location>
        <begin position="58"/>
        <end position="67"/>
    </location>
</feature>